<feature type="region of interest" description="Disordered" evidence="4">
    <location>
        <begin position="330"/>
        <end position="363"/>
    </location>
</feature>
<gene>
    <name evidence="5" type="primary">SQT1</name>
    <name evidence="5" type="ORF">SLS56_006198</name>
</gene>
<feature type="compositionally biased region" description="Gly residues" evidence="4">
    <location>
        <begin position="337"/>
        <end position="357"/>
    </location>
</feature>
<keyword evidence="1 3" id="KW-0853">WD repeat</keyword>
<name>A0ABR3SRF8_9PEZI</name>
<evidence type="ECO:0000313" key="6">
    <source>
        <dbReference type="Proteomes" id="UP001521116"/>
    </source>
</evidence>
<proteinExistence type="predicted"/>
<feature type="region of interest" description="Disordered" evidence="4">
    <location>
        <begin position="102"/>
        <end position="122"/>
    </location>
</feature>
<feature type="repeat" description="WD" evidence="3">
    <location>
        <begin position="132"/>
        <end position="164"/>
    </location>
</feature>
<evidence type="ECO:0000313" key="5">
    <source>
        <dbReference type="EMBL" id="KAL1627666.1"/>
    </source>
</evidence>
<accession>A0ABR3SRF8</accession>
<protein>
    <submittedName>
        <fullName evidence="5">60S ribosomal subunit assembly or modification protein</fullName>
    </submittedName>
</protein>
<sequence>MASQQNPPQRPEEQEEVDMLDPDEAEEIVPDDPDAPMDSDDEGDDAPMQEIQLENDSVAHFDLHKDSIFCIAQHPKNPTIVATGGGDDVGYIFEAQVKKQENPPLPASWSGSQDGNSQGAQEREGLKQLFKLDGHTDSVAAIAFTQPAGEYVVTGGMDGRLRAWRDNSKGAGITWNFVAEAQEVEEISWISPCPHPDYPNTIALGASDGSVWVYTINAADKASPLTIVQAFYLHTMSSTAGTWTPDGKLLATVSEDSSFYLWDVFGEAAAAGITNPSSGQAVVGLTGDDERFRVDGGLYSVAVAPNGSFAAVGGAEGHIRIIGLPRIGGEPSATSGARGGGARNKAGGGKQAGGPKEGAGAASGQAGTILASLHTQQDSVETISFSAPPLTLMAAGSVDGSIALIDTAHRFAVRRHIQQAHIDEEEGTEQAVIKVEFLKPSSQQSAPVGVAQAAPGSWLLTSCGNDGVVRRWDARGGTAAANRGLVGEWRGHRGGGEGGGVMGFVQGSGDQIITAGDDGVSLVYSAPIA</sequence>
<dbReference type="SUPFAM" id="SSF50978">
    <property type="entry name" value="WD40 repeat-like"/>
    <property type="match status" value="1"/>
</dbReference>
<evidence type="ECO:0000256" key="3">
    <source>
        <dbReference type="PROSITE-ProRule" id="PRU00221"/>
    </source>
</evidence>
<dbReference type="InterPro" id="IPR036322">
    <property type="entry name" value="WD40_repeat_dom_sf"/>
</dbReference>
<dbReference type="SMART" id="SM00320">
    <property type="entry name" value="WD40"/>
    <property type="match status" value="8"/>
</dbReference>
<dbReference type="InterPro" id="IPR051179">
    <property type="entry name" value="WD_repeat_multifunction"/>
</dbReference>
<keyword evidence="6" id="KW-1185">Reference proteome</keyword>
<dbReference type="EMBL" id="JAJVDC020000069">
    <property type="protein sequence ID" value="KAL1627666.1"/>
    <property type="molecule type" value="Genomic_DNA"/>
</dbReference>
<dbReference type="Gene3D" id="2.130.10.10">
    <property type="entry name" value="YVTN repeat-like/Quinoprotein amine dehydrogenase"/>
    <property type="match status" value="1"/>
</dbReference>
<dbReference type="PROSITE" id="PS50294">
    <property type="entry name" value="WD_REPEATS_REGION"/>
    <property type="match status" value="2"/>
</dbReference>
<dbReference type="PANTHER" id="PTHR19857:SF8">
    <property type="entry name" value="ANGIO-ASSOCIATED MIGRATORY CELL PROTEIN"/>
    <property type="match status" value="1"/>
</dbReference>
<comment type="caution">
    <text evidence="5">The sequence shown here is derived from an EMBL/GenBank/DDBJ whole genome shotgun (WGS) entry which is preliminary data.</text>
</comment>
<feature type="compositionally biased region" description="Acidic residues" evidence="4">
    <location>
        <begin position="13"/>
        <end position="46"/>
    </location>
</feature>
<dbReference type="PROSITE" id="PS50082">
    <property type="entry name" value="WD_REPEATS_2"/>
    <property type="match status" value="2"/>
</dbReference>
<dbReference type="PANTHER" id="PTHR19857">
    <property type="entry name" value="MITOCHONDRIAL DIVISION PROTEIN 1-RELATED"/>
    <property type="match status" value="1"/>
</dbReference>
<evidence type="ECO:0000256" key="2">
    <source>
        <dbReference type="ARBA" id="ARBA00022737"/>
    </source>
</evidence>
<dbReference type="Proteomes" id="UP001521116">
    <property type="component" value="Unassembled WGS sequence"/>
</dbReference>
<dbReference type="InterPro" id="IPR001680">
    <property type="entry name" value="WD40_rpt"/>
</dbReference>
<feature type="region of interest" description="Disordered" evidence="4">
    <location>
        <begin position="1"/>
        <end position="46"/>
    </location>
</feature>
<dbReference type="Pfam" id="PF00400">
    <property type="entry name" value="WD40"/>
    <property type="match status" value="2"/>
</dbReference>
<evidence type="ECO:0000256" key="4">
    <source>
        <dbReference type="SAM" id="MobiDB-lite"/>
    </source>
</evidence>
<reference evidence="5 6" key="1">
    <citation type="submission" date="2024-02" db="EMBL/GenBank/DDBJ databases">
        <title>De novo assembly and annotation of 12 fungi associated with fruit tree decline syndrome in Ontario, Canada.</title>
        <authorList>
            <person name="Sulman M."/>
            <person name="Ellouze W."/>
            <person name="Ilyukhin E."/>
        </authorList>
    </citation>
    <scope>NUCLEOTIDE SEQUENCE [LARGE SCALE GENOMIC DNA]</scope>
    <source>
        <strain evidence="5 6">M1-105</strain>
    </source>
</reference>
<dbReference type="InterPro" id="IPR015943">
    <property type="entry name" value="WD40/YVTN_repeat-like_dom_sf"/>
</dbReference>
<keyword evidence="2" id="KW-0677">Repeat</keyword>
<organism evidence="5 6">
    <name type="scientific">Neofusicoccum ribis</name>
    <dbReference type="NCBI Taxonomy" id="45134"/>
    <lineage>
        <taxon>Eukaryota</taxon>
        <taxon>Fungi</taxon>
        <taxon>Dikarya</taxon>
        <taxon>Ascomycota</taxon>
        <taxon>Pezizomycotina</taxon>
        <taxon>Dothideomycetes</taxon>
        <taxon>Dothideomycetes incertae sedis</taxon>
        <taxon>Botryosphaeriales</taxon>
        <taxon>Botryosphaeriaceae</taxon>
        <taxon>Neofusicoccum</taxon>
    </lineage>
</organism>
<feature type="repeat" description="WD" evidence="3">
    <location>
        <begin position="231"/>
        <end position="264"/>
    </location>
</feature>
<evidence type="ECO:0000256" key="1">
    <source>
        <dbReference type="ARBA" id="ARBA00022574"/>
    </source>
</evidence>
<feature type="compositionally biased region" description="Polar residues" evidence="4">
    <location>
        <begin position="109"/>
        <end position="120"/>
    </location>
</feature>